<dbReference type="InterPro" id="IPR043183">
    <property type="entry name" value="DNJB2/6-like"/>
</dbReference>
<dbReference type="PROSITE" id="PS00636">
    <property type="entry name" value="DNAJ_1"/>
    <property type="match status" value="1"/>
</dbReference>
<dbReference type="PANTHER" id="PTHR45168:SF3">
    <property type="entry name" value="DNAJ HEAT SHOCK PROTEIN FAMILY (HSP40) MEMBER B2"/>
    <property type="match status" value="1"/>
</dbReference>
<dbReference type="PRINTS" id="PR00625">
    <property type="entry name" value="JDOMAIN"/>
</dbReference>
<reference evidence="2" key="2">
    <citation type="journal article" date="2019" name="IMA Fungus">
        <title>Genome sequencing and comparison of five Tilletia species to identify candidate genes for the detection of regulated species infecting wheat.</title>
        <authorList>
            <person name="Nguyen H.D.T."/>
            <person name="Sultana T."/>
            <person name="Kesanakurti P."/>
            <person name="Hambleton S."/>
        </authorList>
    </citation>
    <scope>NUCLEOTIDE SEQUENCE</scope>
    <source>
        <strain evidence="2">DAOMC 236416</strain>
    </source>
</reference>
<dbReference type="SUPFAM" id="SSF46565">
    <property type="entry name" value="Chaperone J-domain"/>
    <property type="match status" value="1"/>
</dbReference>
<dbReference type="AlphaFoldDB" id="A0A177TAH0"/>
<dbReference type="GO" id="GO:0051082">
    <property type="term" value="F:unfolded protein binding"/>
    <property type="evidence" value="ECO:0007669"/>
    <property type="project" value="InterPro"/>
</dbReference>
<dbReference type="SMART" id="SM00271">
    <property type="entry name" value="DnaJ"/>
    <property type="match status" value="1"/>
</dbReference>
<reference evidence="2" key="1">
    <citation type="submission" date="2016-04" db="EMBL/GenBank/DDBJ databases">
        <authorList>
            <person name="Nguyen H.D."/>
            <person name="Samba Siva P."/>
            <person name="Cullis J."/>
            <person name="Levesque C.A."/>
            <person name="Hambleton S."/>
        </authorList>
    </citation>
    <scope>NUCLEOTIDE SEQUENCE</scope>
    <source>
        <strain evidence="2">DAOMC 236416</strain>
    </source>
</reference>
<dbReference type="EMBL" id="LWDF02000140">
    <property type="protein sequence ID" value="KAE8256239.1"/>
    <property type="molecule type" value="Genomic_DNA"/>
</dbReference>
<evidence type="ECO:0000313" key="2">
    <source>
        <dbReference type="EMBL" id="KAE8256239.1"/>
    </source>
</evidence>
<feature type="region of interest" description="Disordered" evidence="1">
    <location>
        <begin position="308"/>
        <end position="402"/>
    </location>
</feature>
<dbReference type="InterPro" id="IPR036869">
    <property type="entry name" value="J_dom_sf"/>
</dbReference>
<sequence>MSSAIPDPYAVLGVDRDQADDGRAVRQAYRREALRWHPDRALPERKQESEHRFKEVSQSFEILSDPTLRRAYDERVARDEYERGVAADRAQQQQQQQHDAWGGWGSRPMHEQQQQQQHPFFRQQAQHPFSSFFGQQPSGLGGGWNPFGFPPSHGFAAPRPSADPFGFFEEMAAGPRGANSIFAQHARMMDDLNAQGFAGEGGGRTDSRSSPMDDFFRDFEEEVARERTPRQEGFSQQNPQGTRERDQEWDRTPVSSSHNMHRNPRVQEVEEVPDLGRLFAHVGSSLLSALPGLVDLALGSFAAHHDSGYNDQNNDNRTQSSFSSFRSSSTSNNSGNGPAGLVSESEETRIVNGRRQTVRRKVDAEGNETVEVVHNDGRRTVSVNGLPESGDASSRRERIIEL</sequence>
<proteinExistence type="predicted"/>
<dbReference type="Pfam" id="PF00226">
    <property type="entry name" value="DnaJ"/>
    <property type="match status" value="1"/>
</dbReference>
<dbReference type="GO" id="GO:0030544">
    <property type="term" value="F:Hsp70 protein binding"/>
    <property type="evidence" value="ECO:0007669"/>
    <property type="project" value="InterPro"/>
</dbReference>
<evidence type="ECO:0000313" key="3">
    <source>
        <dbReference type="Proteomes" id="UP000077521"/>
    </source>
</evidence>
<dbReference type="PROSITE" id="PS50076">
    <property type="entry name" value="DNAJ_2"/>
    <property type="match status" value="1"/>
</dbReference>
<dbReference type="InterPro" id="IPR018253">
    <property type="entry name" value="DnaJ_domain_CS"/>
</dbReference>
<organism evidence="2 3">
    <name type="scientific">Tilletia indica</name>
    <dbReference type="NCBI Taxonomy" id="43049"/>
    <lineage>
        <taxon>Eukaryota</taxon>
        <taxon>Fungi</taxon>
        <taxon>Dikarya</taxon>
        <taxon>Basidiomycota</taxon>
        <taxon>Ustilaginomycotina</taxon>
        <taxon>Exobasidiomycetes</taxon>
        <taxon>Tilletiales</taxon>
        <taxon>Tilletiaceae</taxon>
        <taxon>Tilletia</taxon>
    </lineage>
</organism>
<dbReference type="Gene3D" id="1.10.287.110">
    <property type="entry name" value="DnaJ domain"/>
    <property type="match status" value="1"/>
</dbReference>
<evidence type="ECO:0000256" key="1">
    <source>
        <dbReference type="SAM" id="MobiDB-lite"/>
    </source>
</evidence>
<feature type="region of interest" description="Disordered" evidence="1">
    <location>
        <begin position="194"/>
        <end position="213"/>
    </location>
</feature>
<dbReference type="InterPro" id="IPR001623">
    <property type="entry name" value="DnaJ_domain"/>
</dbReference>
<feature type="compositionally biased region" description="Basic and acidic residues" evidence="1">
    <location>
        <begin position="393"/>
        <end position="402"/>
    </location>
</feature>
<gene>
    <name evidence="2" type="ORF">A4X13_0g2784</name>
</gene>
<name>A0A177TAH0_9BASI</name>
<feature type="compositionally biased region" description="Low complexity" evidence="1">
    <location>
        <begin position="316"/>
        <end position="336"/>
    </location>
</feature>
<keyword evidence="3" id="KW-1185">Reference proteome</keyword>
<comment type="caution">
    <text evidence="2">The sequence shown here is derived from an EMBL/GenBank/DDBJ whole genome shotgun (WGS) entry which is preliminary data.</text>
</comment>
<dbReference type="PANTHER" id="PTHR45168">
    <property type="entry name" value="DNAJ HOMOLOG SUBFAMILY B MEMBER 2"/>
    <property type="match status" value="1"/>
</dbReference>
<dbReference type="CDD" id="cd06257">
    <property type="entry name" value="DnaJ"/>
    <property type="match status" value="1"/>
</dbReference>
<feature type="compositionally biased region" description="Basic and acidic residues" evidence="1">
    <location>
        <begin position="242"/>
        <end position="251"/>
    </location>
</feature>
<dbReference type="Proteomes" id="UP000077521">
    <property type="component" value="Unassembled WGS sequence"/>
</dbReference>
<protein>
    <submittedName>
        <fullName evidence="2">Uncharacterized protein</fullName>
    </submittedName>
</protein>
<accession>A0A177TAH0</accession>
<feature type="region of interest" description="Disordered" evidence="1">
    <location>
        <begin position="223"/>
        <end position="267"/>
    </location>
</feature>